<keyword evidence="3" id="KW-1185">Reference proteome</keyword>
<reference evidence="2" key="1">
    <citation type="submission" date="2022-03" db="EMBL/GenBank/DDBJ databases">
        <authorList>
            <person name="Alioto T."/>
            <person name="Alioto T."/>
            <person name="Gomez Garrido J."/>
        </authorList>
    </citation>
    <scope>NUCLEOTIDE SEQUENCE</scope>
</reference>
<dbReference type="EMBL" id="OW240915">
    <property type="protein sequence ID" value="CAH2281819.1"/>
    <property type="molecule type" value="Genomic_DNA"/>
</dbReference>
<proteinExistence type="predicted"/>
<evidence type="ECO:0000313" key="2">
    <source>
        <dbReference type="EMBL" id="CAH2281819.1"/>
    </source>
</evidence>
<name>A0AAD1W0D2_PELCU</name>
<accession>A0AAD1W0D2</accession>
<feature type="region of interest" description="Disordered" evidence="1">
    <location>
        <begin position="1"/>
        <end position="27"/>
    </location>
</feature>
<dbReference type="Proteomes" id="UP001295444">
    <property type="component" value="Chromosome 04"/>
</dbReference>
<dbReference type="AlphaFoldDB" id="A0AAD1W0D2"/>
<protein>
    <submittedName>
        <fullName evidence="2">Uncharacterized protein</fullName>
    </submittedName>
</protein>
<evidence type="ECO:0000256" key="1">
    <source>
        <dbReference type="SAM" id="MobiDB-lite"/>
    </source>
</evidence>
<gene>
    <name evidence="2" type="ORF">PECUL_23A003459</name>
</gene>
<evidence type="ECO:0000313" key="3">
    <source>
        <dbReference type="Proteomes" id="UP001295444"/>
    </source>
</evidence>
<organism evidence="2 3">
    <name type="scientific">Pelobates cultripes</name>
    <name type="common">Western spadefoot toad</name>
    <dbReference type="NCBI Taxonomy" id="61616"/>
    <lineage>
        <taxon>Eukaryota</taxon>
        <taxon>Metazoa</taxon>
        <taxon>Chordata</taxon>
        <taxon>Craniata</taxon>
        <taxon>Vertebrata</taxon>
        <taxon>Euteleostomi</taxon>
        <taxon>Amphibia</taxon>
        <taxon>Batrachia</taxon>
        <taxon>Anura</taxon>
        <taxon>Pelobatoidea</taxon>
        <taxon>Pelobatidae</taxon>
        <taxon>Pelobates</taxon>
    </lineage>
</organism>
<sequence length="169" mass="19557">MESKEKQQTSDTQQPYDSTRYRGHWQARQCPKQHQAFTFIPRPGFEDRGDLKNKTGCGTGKGDGNQEFHVTSGPDIIDGMLPRAPIYRYFLSEKDNYLKSSEVKSSRSDGFSTRNHVKAAASDTDLPKNVEEISQQAFKKHLEIIRCTFPVKNEKYLYFRNINQQDNRM</sequence>